<accession>X0ZVQ2</accession>
<feature type="region of interest" description="Disordered" evidence="1">
    <location>
        <begin position="39"/>
        <end position="61"/>
    </location>
</feature>
<evidence type="ECO:0000313" key="2">
    <source>
        <dbReference type="EMBL" id="GAG61982.1"/>
    </source>
</evidence>
<proteinExistence type="predicted"/>
<feature type="region of interest" description="Disordered" evidence="1">
    <location>
        <begin position="87"/>
        <end position="108"/>
    </location>
</feature>
<feature type="compositionally biased region" description="Basic and acidic residues" evidence="1">
    <location>
        <begin position="93"/>
        <end position="108"/>
    </location>
</feature>
<protein>
    <submittedName>
        <fullName evidence="2">Uncharacterized protein</fullName>
    </submittedName>
</protein>
<dbReference type="EMBL" id="BART01000031">
    <property type="protein sequence ID" value="GAG61982.1"/>
    <property type="molecule type" value="Genomic_DNA"/>
</dbReference>
<comment type="caution">
    <text evidence="2">The sequence shown here is derived from an EMBL/GenBank/DDBJ whole genome shotgun (WGS) entry which is preliminary data.</text>
</comment>
<evidence type="ECO:0000256" key="1">
    <source>
        <dbReference type="SAM" id="MobiDB-lite"/>
    </source>
</evidence>
<sequence length="108" mass="11619">MSKPTPAQSKLIQLELNLANALDIAHTLQTHFSKYVMDDQESPSTITSPMPLESGDNLSLDDRPLRTQLLHEGKPIPAPGTAAAELVAAARAEGAKQKRVSSKDTESE</sequence>
<dbReference type="AlphaFoldDB" id="X0ZVQ2"/>
<name>X0ZVQ2_9ZZZZ</name>
<gene>
    <name evidence="2" type="ORF">S01H4_00272</name>
</gene>
<reference evidence="2" key="1">
    <citation type="journal article" date="2014" name="Front. Microbiol.">
        <title>High frequency of phylogenetically diverse reductive dehalogenase-homologous genes in deep subseafloor sedimentary metagenomes.</title>
        <authorList>
            <person name="Kawai M."/>
            <person name="Futagami T."/>
            <person name="Toyoda A."/>
            <person name="Takaki Y."/>
            <person name="Nishi S."/>
            <person name="Hori S."/>
            <person name="Arai W."/>
            <person name="Tsubouchi T."/>
            <person name="Morono Y."/>
            <person name="Uchiyama I."/>
            <person name="Ito T."/>
            <person name="Fujiyama A."/>
            <person name="Inagaki F."/>
            <person name="Takami H."/>
        </authorList>
    </citation>
    <scope>NUCLEOTIDE SEQUENCE</scope>
    <source>
        <strain evidence="2">Expedition CK06-06</strain>
    </source>
</reference>
<organism evidence="2">
    <name type="scientific">marine sediment metagenome</name>
    <dbReference type="NCBI Taxonomy" id="412755"/>
    <lineage>
        <taxon>unclassified sequences</taxon>
        <taxon>metagenomes</taxon>
        <taxon>ecological metagenomes</taxon>
    </lineage>
</organism>